<dbReference type="Pfam" id="PF03181">
    <property type="entry name" value="BURP"/>
    <property type="match status" value="1"/>
</dbReference>
<dbReference type="STRING" id="180498.A0A067KBR7"/>
<accession>A0A067KBR7</accession>
<evidence type="ECO:0000313" key="3">
    <source>
        <dbReference type="EMBL" id="KDP33666.1"/>
    </source>
</evidence>
<dbReference type="InterPro" id="IPR004873">
    <property type="entry name" value="BURP_dom"/>
</dbReference>
<reference evidence="3 4" key="1">
    <citation type="journal article" date="2014" name="PLoS ONE">
        <title>Global Analysis of Gene Expression Profiles in Physic Nut (Jatropha curcas L.) Seedlings Exposed to Salt Stress.</title>
        <authorList>
            <person name="Zhang L."/>
            <person name="Zhang C."/>
            <person name="Wu P."/>
            <person name="Chen Y."/>
            <person name="Li M."/>
            <person name="Jiang H."/>
            <person name="Wu G."/>
        </authorList>
    </citation>
    <scope>NUCLEOTIDE SEQUENCE [LARGE SCALE GENOMIC DNA]</scope>
    <source>
        <strain evidence="4">cv. GZQX0401</strain>
        <tissue evidence="3">Young leaves</tissue>
    </source>
</reference>
<feature type="domain" description="BURP" evidence="2">
    <location>
        <begin position="107"/>
        <end position="317"/>
    </location>
</feature>
<dbReference type="KEGG" id="jcu:105637709"/>
<evidence type="ECO:0000256" key="1">
    <source>
        <dbReference type="SAM" id="SignalP"/>
    </source>
</evidence>
<dbReference type="PANTHER" id="PTHR31236">
    <property type="entry name" value="BURP DOMAIN PROTEIN USPL1-LIKE"/>
    <property type="match status" value="1"/>
</dbReference>
<name>A0A067KBR7_JATCU</name>
<feature type="chain" id="PRO_5001639449" description="BURP domain-containing protein" evidence="1">
    <location>
        <begin position="24"/>
        <end position="317"/>
    </location>
</feature>
<organism evidence="3 4">
    <name type="scientific">Jatropha curcas</name>
    <name type="common">Barbados nut</name>
    <dbReference type="NCBI Taxonomy" id="180498"/>
    <lineage>
        <taxon>Eukaryota</taxon>
        <taxon>Viridiplantae</taxon>
        <taxon>Streptophyta</taxon>
        <taxon>Embryophyta</taxon>
        <taxon>Tracheophyta</taxon>
        <taxon>Spermatophyta</taxon>
        <taxon>Magnoliopsida</taxon>
        <taxon>eudicotyledons</taxon>
        <taxon>Gunneridae</taxon>
        <taxon>Pentapetalae</taxon>
        <taxon>rosids</taxon>
        <taxon>fabids</taxon>
        <taxon>Malpighiales</taxon>
        <taxon>Euphorbiaceae</taxon>
        <taxon>Crotonoideae</taxon>
        <taxon>Jatropheae</taxon>
        <taxon>Jatropha</taxon>
    </lineage>
</organism>
<sequence length="317" mass="35740">MEFHFVLTLILTWLPVAINQVQTPEVYWQSLSPNTPMPKALRDLLPSEQKSFEDNAISIDIGGVGVDVGKGVSVDVQPPFIQDAKPFLYTYGASEYELITNRNVTLFFLYKDLHPGTKMNLYFTKFAAKTKFLPRQVAQMIPFSSNKFSEVLHKFSIKPNSTKAEIMRKTIEECEEPALLGEDKYCATSLEAMVDFGILTLGKNVQALATQVDKEDTQHQEFSIIRKVRLVGSKIVACHFQNYIYPVFYCHKTCNTKAYMVPLVGADKTQVSAVAVCHTDTSKWNPMHLAFQVLKVEPGTVPICHFLPEGHIVWVAN</sequence>
<gene>
    <name evidence="3" type="ORF">JCGZ_07237</name>
</gene>
<keyword evidence="4" id="KW-1185">Reference proteome</keyword>
<dbReference type="Proteomes" id="UP000027138">
    <property type="component" value="Unassembled WGS sequence"/>
</dbReference>
<evidence type="ECO:0000259" key="2">
    <source>
        <dbReference type="PROSITE" id="PS51277"/>
    </source>
</evidence>
<proteinExistence type="predicted"/>
<evidence type="ECO:0000313" key="4">
    <source>
        <dbReference type="Proteomes" id="UP000027138"/>
    </source>
</evidence>
<dbReference type="SMART" id="SM01045">
    <property type="entry name" value="BURP"/>
    <property type="match status" value="1"/>
</dbReference>
<dbReference type="EMBL" id="KK914539">
    <property type="protein sequence ID" value="KDP33666.1"/>
    <property type="molecule type" value="Genomic_DNA"/>
</dbReference>
<dbReference type="PROSITE" id="PS51277">
    <property type="entry name" value="BURP"/>
    <property type="match status" value="1"/>
</dbReference>
<dbReference type="AlphaFoldDB" id="A0A067KBR7"/>
<dbReference type="PANTHER" id="PTHR31236:SF60">
    <property type="entry name" value="BURP DOMAIN-CONTAINING PROTEIN"/>
    <property type="match status" value="1"/>
</dbReference>
<dbReference type="OrthoDB" id="654134at2759"/>
<feature type="signal peptide" evidence="1">
    <location>
        <begin position="1"/>
        <end position="23"/>
    </location>
</feature>
<dbReference type="InterPro" id="IPR044816">
    <property type="entry name" value="BURP"/>
</dbReference>
<protein>
    <recommendedName>
        <fullName evidence="2">BURP domain-containing protein</fullName>
    </recommendedName>
</protein>
<keyword evidence="1" id="KW-0732">Signal</keyword>